<proteinExistence type="predicted"/>
<comment type="caution">
    <text evidence="1">The sequence shown here is derived from an EMBL/GenBank/DDBJ whole genome shotgun (WGS) entry which is preliminary data.</text>
</comment>
<evidence type="ECO:0000313" key="1">
    <source>
        <dbReference type="EMBL" id="MYH61419.1"/>
    </source>
</evidence>
<protein>
    <submittedName>
        <fullName evidence="1">Uncharacterized protein</fullName>
    </submittedName>
</protein>
<dbReference type="AlphaFoldDB" id="A0A6B1FXU0"/>
<gene>
    <name evidence="1" type="ORF">F4148_06535</name>
</gene>
<sequence>MTETASPKPWEQQPDEPPEWYDRFHIYLNLGPSRSLTAAYRAWADSKGNPSKTASNRYNKWNWVERALAYDQATREEKAAFEAAREAEARERRLRRLEKIIEDSAAALDTADLKNLSPQEARALLPSLRLLFSSAVELQRRELQSAPASGHVPAASGWPELDPEIEKILDMYADEEIADSE</sequence>
<organism evidence="1">
    <name type="scientific">Caldilineaceae bacterium SB0675_bin_29</name>
    <dbReference type="NCBI Taxonomy" id="2605266"/>
    <lineage>
        <taxon>Bacteria</taxon>
        <taxon>Bacillati</taxon>
        <taxon>Chloroflexota</taxon>
        <taxon>Caldilineae</taxon>
        <taxon>Caldilineales</taxon>
        <taxon>Caldilineaceae</taxon>
    </lineage>
</organism>
<dbReference type="EMBL" id="VYDA01000246">
    <property type="protein sequence ID" value="MYH61419.1"/>
    <property type="molecule type" value="Genomic_DNA"/>
</dbReference>
<name>A0A6B1FXU0_9CHLR</name>
<reference evidence="1" key="1">
    <citation type="submission" date="2019-09" db="EMBL/GenBank/DDBJ databases">
        <title>Characterisation of the sponge microbiome using genome-centric metagenomics.</title>
        <authorList>
            <person name="Engelberts J.P."/>
            <person name="Robbins S.J."/>
            <person name="De Goeij J.M."/>
            <person name="Aranda M."/>
            <person name="Bell S.C."/>
            <person name="Webster N.S."/>
        </authorList>
    </citation>
    <scope>NUCLEOTIDE SEQUENCE</scope>
    <source>
        <strain evidence="1">SB0675_bin_29</strain>
    </source>
</reference>
<accession>A0A6B1FXU0</accession>